<evidence type="ECO:0000313" key="2">
    <source>
        <dbReference type="Proteomes" id="UP000222531"/>
    </source>
</evidence>
<proteinExistence type="predicted"/>
<evidence type="ECO:0000313" key="1">
    <source>
        <dbReference type="EMBL" id="PHQ49455.1"/>
    </source>
</evidence>
<dbReference type="EMBL" id="NHZO01000154">
    <property type="protein sequence ID" value="PHQ49455.1"/>
    <property type="molecule type" value="Genomic_DNA"/>
</dbReference>
<dbReference type="AlphaFoldDB" id="A0A2G1XE18"/>
<name>A0A2G1XE18_STRCJ</name>
<keyword evidence="2" id="KW-1185">Reference proteome</keyword>
<organism evidence="1 2">
    <name type="scientific">Streptomyces cinnamoneus</name>
    <name type="common">Streptoverticillium cinnamoneum</name>
    <dbReference type="NCBI Taxonomy" id="53446"/>
    <lineage>
        <taxon>Bacteria</taxon>
        <taxon>Bacillati</taxon>
        <taxon>Actinomycetota</taxon>
        <taxon>Actinomycetes</taxon>
        <taxon>Kitasatosporales</taxon>
        <taxon>Streptomycetaceae</taxon>
        <taxon>Streptomyces</taxon>
        <taxon>Streptomyces cinnamoneus group</taxon>
    </lineage>
</organism>
<sequence>MTNIPMTDRIKHLVNELDEAVKTMRQEPEDGRTWSWEDEHVAGLNLADAAEALILALPAAIWPPSWFKEEPEQARPLTPYEKQLVDELLEQLGS</sequence>
<accession>A0A2G1XE18</accession>
<comment type="caution">
    <text evidence="1">The sequence shown here is derived from an EMBL/GenBank/DDBJ whole genome shotgun (WGS) entry which is preliminary data.</text>
</comment>
<reference evidence="1 2" key="1">
    <citation type="journal article" date="2017" name="Biochemistry">
        <title>Identification of the Biosynthetic Pathway for the Antibiotic Bicyclomycin.</title>
        <authorList>
            <person name="Patteson J."/>
            <person name="Cai W."/>
            <person name="Johnson R.A."/>
            <person name="Santa Maria K."/>
            <person name="Li B."/>
        </authorList>
    </citation>
    <scope>NUCLEOTIDE SEQUENCE [LARGE SCALE GENOMIC DNA]</scope>
    <source>
        <strain evidence="1 2">ATCC 21532</strain>
    </source>
</reference>
<dbReference type="OrthoDB" id="4332813at2"/>
<protein>
    <submittedName>
        <fullName evidence="1">Uncharacterized protein</fullName>
    </submittedName>
</protein>
<gene>
    <name evidence="1" type="ORF">BLA24_25785</name>
</gene>
<dbReference type="Proteomes" id="UP000222531">
    <property type="component" value="Unassembled WGS sequence"/>
</dbReference>
<dbReference type="RefSeq" id="WP_099201397.1">
    <property type="nucleotide sequence ID" value="NZ_NHZO01000154.1"/>
</dbReference>